<comment type="caution">
    <text evidence="1">The sequence shown here is derived from an EMBL/GenBank/DDBJ whole genome shotgun (WGS) entry which is preliminary data.</text>
</comment>
<proteinExistence type="predicted"/>
<evidence type="ECO:0000313" key="1">
    <source>
        <dbReference type="EMBL" id="OGY23499.1"/>
    </source>
</evidence>
<dbReference type="STRING" id="1802593.A2172_04800"/>
<dbReference type="Proteomes" id="UP000176631">
    <property type="component" value="Unassembled WGS sequence"/>
</dbReference>
<name>A0A1G1W753_9BACT</name>
<evidence type="ECO:0000313" key="2">
    <source>
        <dbReference type="Proteomes" id="UP000176631"/>
    </source>
</evidence>
<protein>
    <submittedName>
        <fullName evidence="1">Uncharacterized protein</fullName>
    </submittedName>
</protein>
<sequence>MTLEHFFAIFSLPTIQAFKRRTVLVRQQKEEGAMPGAVRHTLWALQEVIEAQSAREWFPLSEGDQLGDMVDGLKPFLDDLSGKIAGINLKGVPLKTDEGCTYLLSEEGKFYCVRTGSTEEVSWREIAEEVGVLEVGRALANALISRLEQYRELHNLWEQTFNKVKPLIES</sequence>
<gene>
    <name evidence="1" type="ORF">A2172_04800</name>
</gene>
<accession>A0A1G1W753</accession>
<organism evidence="1 2">
    <name type="scientific">Candidatus Woykebacteria bacterium RBG_13_40_15</name>
    <dbReference type="NCBI Taxonomy" id="1802593"/>
    <lineage>
        <taxon>Bacteria</taxon>
        <taxon>Candidatus Woykeibacteriota</taxon>
    </lineage>
</organism>
<dbReference type="EMBL" id="MHCP01000025">
    <property type="protein sequence ID" value="OGY23499.1"/>
    <property type="molecule type" value="Genomic_DNA"/>
</dbReference>
<dbReference type="AlphaFoldDB" id="A0A1G1W753"/>
<reference evidence="1 2" key="1">
    <citation type="journal article" date="2016" name="Nat. Commun.">
        <title>Thousands of microbial genomes shed light on interconnected biogeochemical processes in an aquifer system.</title>
        <authorList>
            <person name="Anantharaman K."/>
            <person name="Brown C.T."/>
            <person name="Hug L.A."/>
            <person name="Sharon I."/>
            <person name="Castelle C.J."/>
            <person name="Probst A.J."/>
            <person name="Thomas B.C."/>
            <person name="Singh A."/>
            <person name="Wilkins M.J."/>
            <person name="Karaoz U."/>
            <person name="Brodie E.L."/>
            <person name="Williams K.H."/>
            <person name="Hubbard S.S."/>
            <person name="Banfield J.F."/>
        </authorList>
    </citation>
    <scope>NUCLEOTIDE SEQUENCE [LARGE SCALE GENOMIC DNA]</scope>
</reference>